<dbReference type="InterPro" id="IPR001647">
    <property type="entry name" value="HTH_TetR"/>
</dbReference>
<dbReference type="PRINTS" id="PR00455">
    <property type="entry name" value="HTHTETR"/>
</dbReference>
<dbReference type="Pfam" id="PF00440">
    <property type="entry name" value="TetR_N"/>
    <property type="match status" value="1"/>
</dbReference>
<evidence type="ECO:0000313" key="6">
    <source>
        <dbReference type="EMBL" id="NYD54086.1"/>
    </source>
</evidence>
<sequence length="206" mass="21936">MTDPLPLSAPRHRRLVDAAVAEFASAGYDGASLNRIIRAAGMSKSSFYHFVASKAELFDAVVRLLLADIAQRWHPPTPGAFATDFWGEADAVLADLARLSADDDALRALGRLFYLDAPAATPTDARMRLLDDVRVWVRGVIRVGAGSGAVRTDIPAELLADTTFAVLRAVDEWAVGGAGAGDPSVDERAARIPGLLLRSLLTAQES</sequence>
<keyword evidence="2 4" id="KW-0238">DNA-binding</keyword>
<comment type="caution">
    <text evidence="6">The sequence shown here is derived from an EMBL/GenBank/DDBJ whole genome shotgun (WGS) entry which is preliminary data.</text>
</comment>
<evidence type="ECO:0000256" key="4">
    <source>
        <dbReference type="PROSITE-ProRule" id="PRU00335"/>
    </source>
</evidence>
<evidence type="ECO:0000256" key="3">
    <source>
        <dbReference type="ARBA" id="ARBA00023163"/>
    </source>
</evidence>
<dbReference type="InterPro" id="IPR009057">
    <property type="entry name" value="Homeodomain-like_sf"/>
</dbReference>
<dbReference type="PROSITE" id="PS50977">
    <property type="entry name" value="HTH_TETR_2"/>
    <property type="match status" value="1"/>
</dbReference>
<dbReference type="PANTHER" id="PTHR30055">
    <property type="entry name" value="HTH-TYPE TRANSCRIPTIONAL REGULATOR RUTR"/>
    <property type="match status" value="1"/>
</dbReference>
<keyword evidence="3" id="KW-0804">Transcription</keyword>
<dbReference type="AlphaFoldDB" id="A0A7Y9EUI6"/>
<dbReference type="GO" id="GO:0003700">
    <property type="term" value="F:DNA-binding transcription factor activity"/>
    <property type="evidence" value="ECO:0007669"/>
    <property type="project" value="TreeGrafter"/>
</dbReference>
<dbReference type="SUPFAM" id="SSF46689">
    <property type="entry name" value="Homeodomain-like"/>
    <property type="match status" value="1"/>
</dbReference>
<gene>
    <name evidence="6" type="ORF">BKA02_001141</name>
</gene>
<evidence type="ECO:0000313" key="7">
    <source>
        <dbReference type="Proteomes" id="UP000552045"/>
    </source>
</evidence>
<evidence type="ECO:0000256" key="1">
    <source>
        <dbReference type="ARBA" id="ARBA00023015"/>
    </source>
</evidence>
<dbReference type="InterPro" id="IPR050109">
    <property type="entry name" value="HTH-type_TetR-like_transc_reg"/>
</dbReference>
<dbReference type="RefSeq" id="WP_179432122.1">
    <property type="nucleotide sequence ID" value="NZ_BAABLC010000001.1"/>
</dbReference>
<dbReference type="Gene3D" id="1.10.357.10">
    <property type="entry name" value="Tetracycline Repressor, domain 2"/>
    <property type="match status" value="1"/>
</dbReference>
<keyword evidence="7" id="KW-1185">Reference proteome</keyword>
<evidence type="ECO:0000259" key="5">
    <source>
        <dbReference type="PROSITE" id="PS50977"/>
    </source>
</evidence>
<dbReference type="GO" id="GO:0000976">
    <property type="term" value="F:transcription cis-regulatory region binding"/>
    <property type="evidence" value="ECO:0007669"/>
    <property type="project" value="TreeGrafter"/>
</dbReference>
<dbReference type="Proteomes" id="UP000552045">
    <property type="component" value="Unassembled WGS sequence"/>
</dbReference>
<feature type="DNA-binding region" description="H-T-H motif" evidence="4">
    <location>
        <begin position="32"/>
        <end position="51"/>
    </location>
</feature>
<accession>A0A7Y9EUI6</accession>
<organism evidence="6 7">
    <name type="scientific">Microbacterium pseudoresistens</name>
    <dbReference type="NCBI Taxonomy" id="640634"/>
    <lineage>
        <taxon>Bacteria</taxon>
        <taxon>Bacillati</taxon>
        <taxon>Actinomycetota</taxon>
        <taxon>Actinomycetes</taxon>
        <taxon>Micrococcales</taxon>
        <taxon>Microbacteriaceae</taxon>
        <taxon>Microbacterium</taxon>
    </lineage>
</organism>
<protein>
    <submittedName>
        <fullName evidence="6">AcrR family transcriptional regulator</fullName>
    </submittedName>
</protein>
<keyword evidence="1" id="KW-0805">Transcription regulation</keyword>
<evidence type="ECO:0000256" key="2">
    <source>
        <dbReference type="ARBA" id="ARBA00023125"/>
    </source>
</evidence>
<reference evidence="6 7" key="1">
    <citation type="submission" date="2020-07" db="EMBL/GenBank/DDBJ databases">
        <title>Sequencing the genomes of 1000 actinobacteria strains.</title>
        <authorList>
            <person name="Klenk H.-P."/>
        </authorList>
    </citation>
    <scope>NUCLEOTIDE SEQUENCE [LARGE SCALE GENOMIC DNA]</scope>
    <source>
        <strain evidence="6 7">DSM 22185</strain>
    </source>
</reference>
<name>A0A7Y9EUI6_9MICO</name>
<dbReference type="PANTHER" id="PTHR30055:SF234">
    <property type="entry name" value="HTH-TYPE TRANSCRIPTIONAL REGULATOR BETI"/>
    <property type="match status" value="1"/>
</dbReference>
<dbReference type="EMBL" id="JACCBH010000001">
    <property type="protein sequence ID" value="NYD54086.1"/>
    <property type="molecule type" value="Genomic_DNA"/>
</dbReference>
<feature type="domain" description="HTH tetR-type" evidence="5">
    <location>
        <begin position="9"/>
        <end position="69"/>
    </location>
</feature>
<proteinExistence type="predicted"/>